<gene>
    <name evidence="2" type="ORF">THTE_0311</name>
</gene>
<dbReference type="EMBL" id="CP018477">
    <property type="protein sequence ID" value="ASV72913.1"/>
    <property type="molecule type" value="Genomic_DNA"/>
</dbReference>
<sequence length="185" mass="21795">MRRCAALLWHGVLALLCALWVFEPAAWGQRTAPLEFLRREFQRRQTGEVLPTSHWRWYILGALALVAVLGVAVWMVERFRSRRPYTSRWLLFLELCWVHRLRWREIWELWGWIRREKIHPPARIFCEPELWEDRVDFMTLAAGGRDGSPWTALYERCFGRLTPTARTLAQASPGSAEPPPRTEGN</sequence>
<dbReference type="KEGG" id="ttf:THTE_0311"/>
<keyword evidence="3" id="KW-1185">Reference proteome</keyword>
<protein>
    <submittedName>
        <fullName evidence="2">Uncharacterized protein</fullName>
    </submittedName>
</protein>
<dbReference type="Proteomes" id="UP000215086">
    <property type="component" value="Chromosome"/>
</dbReference>
<organism evidence="2 3">
    <name type="scientific">Thermogutta terrifontis</name>
    <dbReference type="NCBI Taxonomy" id="1331910"/>
    <lineage>
        <taxon>Bacteria</taxon>
        <taxon>Pseudomonadati</taxon>
        <taxon>Planctomycetota</taxon>
        <taxon>Planctomycetia</taxon>
        <taxon>Pirellulales</taxon>
        <taxon>Thermoguttaceae</taxon>
        <taxon>Thermogutta</taxon>
    </lineage>
</organism>
<feature type="transmembrane region" description="Helical" evidence="1">
    <location>
        <begin position="55"/>
        <end position="76"/>
    </location>
</feature>
<keyword evidence="1" id="KW-0472">Membrane</keyword>
<evidence type="ECO:0000256" key="1">
    <source>
        <dbReference type="SAM" id="Phobius"/>
    </source>
</evidence>
<evidence type="ECO:0000313" key="2">
    <source>
        <dbReference type="EMBL" id="ASV72913.1"/>
    </source>
</evidence>
<keyword evidence="1" id="KW-1133">Transmembrane helix</keyword>
<reference evidence="2 3" key="1">
    <citation type="journal article" name="Front. Microbiol.">
        <title>Sugar Metabolism of the First Thermophilic Planctomycete Thermogutta terrifontis: Comparative Genomic and Transcriptomic Approaches.</title>
        <authorList>
            <person name="Elcheninov A.G."/>
            <person name="Menzel P."/>
            <person name="Gudbergsdottir S.R."/>
            <person name="Slesarev A.I."/>
            <person name="Kadnikov V.V."/>
            <person name="Krogh A."/>
            <person name="Bonch-Osmolovskaya E.A."/>
            <person name="Peng X."/>
            <person name="Kublanov I.V."/>
        </authorList>
    </citation>
    <scope>NUCLEOTIDE SEQUENCE [LARGE SCALE GENOMIC DNA]</scope>
    <source>
        <strain evidence="2 3">R1</strain>
    </source>
</reference>
<keyword evidence="1" id="KW-0812">Transmembrane</keyword>
<evidence type="ECO:0000313" key="3">
    <source>
        <dbReference type="Proteomes" id="UP000215086"/>
    </source>
</evidence>
<accession>A0A286RAE5</accession>
<name>A0A286RAE5_9BACT</name>
<dbReference type="AlphaFoldDB" id="A0A286RAE5"/>
<proteinExistence type="predicted"/>